<evidence type="ECO:0008006" key="3">
    <source>
        <dbReference type="Google" id="ProtNLM"/>
    </source>
</evidence>
<keyword evidence="2" id="KW-1185">Reference proteome</keyword>
<accession>A0A0P7G7N5</accession>
<name>A0A0P7G7N5_9EURY</name>
<proteinExistence type="predicted"/>
<dbReference type="AlphaFoldDB" id="A0A0P7G7N5"/>
<reference evidence="2" key="1">
    <citation type="submission" date="2013-11" db="EMBL/GenBank/DDBJ databases">
        <authorList>
            <person name="Hoang H.T."/>
            <person name="Killian M.L."/>
            <person name="Madson D.M."/>
            <person name="Arruda P.H.E."/>
            <person name="Sun D."/>
            <person name="Schwartz K.J."/>
            <person name="Yoon K."/>
        </authorList>
    </citation>
    <scope>NUCLEOTIDE SEQUENCE [LARGE SCALE GENOMIC DNA]</scope>
    <source>
        <strain evidence="2">CDK2</strain>
    </source>
</reference>
<gene>
    <name evidence="1" type="ORF">SY89_03482</name>
</gene>
<organism evidence="1 2">
    <name type="scientific">Halolamina pelagica</name>
    <dbReference type="NCBI Taxonomy" id="699431"/>
    <lineage>
        <taxon>Archaea</taxon>
        <taxon>Methanobacteriati</taxon>
        <taxon>Methanobacteriota</taxon>
        <taxon>Stenosarchaea group</taxon>
        <taxon>Halobacteria</taxon>
        <taxon>Halobacteriales</taxon>
        <taxon>Haloferacaceae</taxon>
    </lineage>
</organism>
<dbReference type="RefSeq" id="WP_144427287.1">
    <property type="nucleotide sequence ID" value="NZ_LGUC01000002.1"/>
</dbReference>
<comment type="caution">
    <text evidence="1">The sequence shown here is derived from an EMBL/GenBank/DDBJ whole genome shotgun (WGS) entry which is preliminary data.</text>
</comment>
<evidence type="ECO:0000313" key="1">
    <source>
        <dbReference type="EMBL" id="KPN29248.1"/>
    </source>
</evidence>
<protein>
    <recommendedName>
        <fullName evidence="3">HEAT repeat domain-containing protein</fullName>
    </recommendedName>
</protein>
<evidence type="ECO:0000313" key="2">
    <source>
        <dbReference type="Proteomes" id="UP000050535"/>
    </source>
</evidence>
<dbReference type="EMBL" id="LGUC01000002">
    <property type="protein sequence ID" value="KPN29248.1"/>
    <property type="molecule type" value="Genomic_DNA"/>
</dbReference>
<dbReference type="Proteomes" id="UP000050535">
    <property type="component" value="Unassembled WGS sequence"/>
</dbReference>
<sequence length="69" mass="7702">MLGYLAAADHDVVRLFAMAALARQSTDRADAILGSFLEDDETAVNLAMAWGRGDLPVDPRRRRRTTRTR</sequence>